<name>A0A7S0N524_9CHLO</name>
<accession>A0A7S0N524</accession>
<dbReference type="CDD" id="cd02440">
    <property type="entry name" value="AdoMet_MTases"/>
    <property type="match status" value="1"/>
</dbReference>
<proteinExistence type="predicted"/>
<gene>
    <name evidence="3" type="ORF">POBO1169_LOCUS4855</name>
</gene>
<dbReference type="InterPro" id="IPR013217">
    <property type="entry name" value="Methyltransf_12"/>
</dbReference>
<evidence type="ECO:0000313" key="3">
    <source>
        <dbReference type="EMBL" id="CAD8657291.1"/>
    </source>
</evidence>
<dbReference type="SUPFAM" id="SSF53335">
    <property type="entry name" value="S-adenosyl-L-methionine-dependent methyltransferases"/>
    <property type="match status" value="1"/>
</dbReference>
<dbReference type="InterPro" id="IPR029063">
    <property type="entry name" value="SAM-dependent_MTases_sf"/>
</dbReference>
<dbReference type="EMBL" id="HBFA01009211">
    <property type="protein sequence ID" value="CAD8657291.1"/>
    <property type="molecule type" value="Transcribed_RNA"/>
</dbReference>
<feature type="region of interest" description="Disordered" evidence="1">
    <location>
        <begin position="1"/>
        <end position="21"/>
    </location>
</feature>
<feature type="domain" description="Methyltransferase type 12" evidence="2">
    <location>
        <begin position="72"/>
        <end position="176"/>
    </location>
</feature>
<dbReference type="Pfam" id="PF08242">
    <property type="entry name" value="Methyltransf_12"/>
    <property type="match status" value="1"/>
</dbReference>
<evidence type="ECO:0000256" key="1">
    <source>
        <dbReference type="SAM" id="MobiDB-lite"/>
    </source>
</evidence>
<dbReference type="AlphaFoldDB" id="A0A7S0N524"/>
<evidence type="ECO:0000259" key="2">
    <source>
        <dbReference type="Pfam" id="PF08242"/>
    </source>
</evidence>
<reference evidence="3" key="1">
    <citation type="submission" date="2021-01" db="EMBL/GenBank/DDBJ databases">
        <authorList>
            <person name="Corre E."/>
            <person name="Pelletier E."/>
            <person name="Niang G."/>
            <person name="Scheremetjew M."/>
            <person name="Finn R."/>
            <person name="Kale V."/>
            <person name="Holt S."/>
            <person name="Cochrane G."/>
            <person name="Meng A."/>
            <person name="Brown T."/>
            <person name="Cohen L."/>
        </authorList>
    </citation>
    <scope>NUCLEOTIDE SEQUENCE</scope>
    <source>
        <strain evidence="3">CCMP722</strain>
    </source>
</reference>
<dbReference type="Gene3D" id="3.40.50.150">
    <property type="entry name" value="Vaccinia Virus protein VP39"/>
    <property type="match status" value="1"/>
</dbReference>
<sequence>MLFRVRMPPVMASSPQTPRRPLDSRIALTRSKARQVYDKFGSKANDAESAYGSPTTELLIELSRLEEAEQLVEFGHGSGAFAYRLFERNLLPPSCQYTGVDQSTTMADRAAAKLHPYKDRVELRLTNGAPADGTKHLADASVDRYISTYVLDLLSEEDVLEVLEEARRLLRPEGLLCVCGITYGTNVSSRLAAALWDGIFWWNKEIVGGCRPQRLAPYLEEAGFEVREQRIIQGDQRSFVGCMNNEVVVATPRSGGRDSL</sequence>
<protein>
    <recommendedName>
        <fullName evidence="2">Methyltransferase type 12 domain-containing protein</fullName>
    </recommendedName>
</protein>
<organism evidence="3">
    <name type="scientific">Pyramimonas obovata</name>
    <dbReference type="NCBI Taxonomy" id="1411642"/>
    <lineage>
        <taxon>Eukaryota</taxon>
        <taxon>Viridiplantae</taxon>
        <taxon>Chlorophyta</taxon>
        <taxon>Pyramimonadophyceae</taxon>
        <taxon>Pyramimonadales</taxon>
        <taxon>Pyramimonadaceae</taxon>
        <taxon>Pyramimonas</taxon>
        <taxon>Pyramimonas incertae sedis</taxon>
    </lineage>
</organism>